<dbReference type="InterPro" id="IPR051676">
    <property type="entry name" value="UPF0053_domain"/>
</dbReference>
<evidence type="ECO:0000256" key="6">
    <source>
        <dbReference type="ARBA" id="ARBA00023136"/>
    </source>
</evidence>
<dbReference type="PROSITE" id="PS51371">
    <property type="entry name" value="CBS"/>
    <property type="match status" value="1"/>
</dbReference>
<accession>A0A5C1AL01</accession>
<gene>
    <name evidence="12" type="ORF">PX52LOC_06696</name>
</gene>
<evidence type="ECO:0000256" key="3">
    <source>
        <dbReference type="ARBA" id="ARBA00022692"/>
    </source>
</evidence>
<dbReference type="Proteomes" id="UP000324974">
    <property type="component" value="Chromosome"/>
</dbReference>
<organism evidence="12 13">
    <name type="scientific">Limnoglobus roseus</name>
    <dbReference type="NCBI Taxonomy" id="2598579"/>
    <lineage>
        <taxon>Bacteria</taxon>
        <taxon>Pseudomonadati</taxon>
        <taxon>Planctomycetota</taxon>
        <taxon>Planctomycetia</taxon>
        <taxon>Gemmatales</taxon>
        <taxon>Gemmataceae</taxon>
        <taxon>Limnoglobus</taxon>
    </lineage>
</organism>
<evidence type="ECO:0000256" key="5">
    <source>
        <dbReference type="ARBA" id="ARBA00022989"/>
    </source>
</evidence>
<dbReference type="PROSITE" id="PS51846">
    <property type="entry name" value="CNNM"/>
    <property type="match status" value="1"/>
</dbReference>
<dbReference type="SUPFAM" id="SSF54631">
    <property type="entry name" value="CBS-domain pair"/>
    <property type="match status" value="1"/>
</dbReference>
<evidence type="ECO:0000259" key="10">
    <source>
        <dbReference type="PROSITE" id="PS51371"/>
    </source>
</evidence>
<feature type="transmembrane region" description="Helical" evidence="9">
    <location>
        <begin position="14"/>
        <end position="44"/>
    </location>
</feature>
<keyword evidence="6 8" id="KW-0472">Membrane</keyword>
<dbReference type="RefSeq" id="WP_149113990.1">
    <property type="nucleotide sequence ID" value="NZ_CP042425.1"/>
</dbReference>
<dbReference type="InterPro" id="IPR046342">
    <property type="entry name" value="CBS_dom_sf"/>
</dbReference>
<protein>
    <submittedName>
        <fullName evidence="12">HlyC/CorC family transporter</fullName>
    </submittedName>
</protein>
<feature type="transmembrane region" description="Helical" evidence="9">
    <location>
        <begin position="112"/>
        <end position="136"/>
    </location>
</feature>
<dbReference type="PANTHER" id="PTHR43099:SF5">
    <property type="entry name" value="HLYC_CORC FAMILY TRANSPORTER"/>
    <property type="match status" value="1"/>
</dbReference>
<dbReference type="Pfam" id="PF01595">
    <property type="entry name" value="CNNM"/>
    <property type="match status" value="1"/>
</dbReference>
<sequence length="384" mass="41633">MDCFAVAAPPDVHWAWTVLSLLSVPALVALNGFFVAAEFALVGVRKTRVEEMVRQGVPRAGAVREAVGHLDRYIAATQLGITLASIALGWLGEPALSRVVEPVLAIGLPAEWAGPMAHTVAVAIAFGLITFLHVVFGELIPKTLALQSPDRTSLWVAAPLVVFARLARPAIAAMNGVGNAILRRTGHEPAGGEAMLHSVEELGLLIEQTEEAGVLSHQQAEFVRKVFTLSGKRVGDCLVPRERVAGLALGTRPDQVLEIVRRGAHTRMPVYAGDLDNVVGVVNTKDLFYLFSLKGIVVLEDALYPPLFLKPEDNVADALELFRRERRPLAVVRDAAGKTVGLITMEDVLEQIVGEMEDEHDRPTPKLRVRPRLPLRLYGSPPPM</sequence>
<dbReference type="PANTHER" id="PTHR43099">
    <property type="entry name" value="UPF0053 PROTEIN YRKA"/>
    <property type="match status" value="1"/>
</dbReference>
<dbReference type="AlphaFoldDB" id="A0A5C1AL01"/>
<keyword evidence="4" id="KW-0677">Repeat</keyword>
<evidence type="ECO:0000256" key="1">
    <source>
        <dbReference type="ARBA" id="ARBA00004651"/>
    </source>
</evidence>
<evidence type="ECO:0000256" key="9">
    <source>
        <dbReference type="SAM" id="Phobius"/>
    </source>
</evidence>
<dbReference type="KEGG" id="lrs:PX52LOC_06696"/>
<feature type="domain" description="CBS" evidence="10">
    <location>
        <begin position="302"/>
        <end position="359"/>
    </location>
</feature>
<evidence type="ECO:0000259" key="11">
    <source>
        <dbReference type="PROSITE" id="PS51846"/>
    </source>
</evidence>
<keyword evidence="2" id="KW-1003">Cell membrane</keyword>
<evidence type="ECO:0000313" key="13">
    <source>
        <dbReference type="Proteomes" id="UP000324974"/>
    </source>
</evidence>
<keyword evidence="13" id="KW-1185">Reference proteome</keyword>
<dbReference type="GO" id="GO:0005886">
    <property type="term" value="C:plasma membrane"/>
    <property type="evidence" value="ECO:0007669"/>
    <property type="project" value="UniProtKB-SubCell"/>
</dbReference>
<evidence type="ECO:0000256" key="4">
    <source>
        <dbReference type="ARBA" id="ARBA00022737"/>
    </source>
</evidence>
<keyword evidence="7" id="KW-0129">CBS domain</keyword>
<dbReference type="InterPro" id="IPR044751">
    <property type="entry name" value="Ion_transp-like_CBS"/>
</dbReference>
<dbReference type="Gene3D" id="3.10.580.10">
    <property type="entry name" value="CBS-domain"/>
    <property type="match status" value="1"/>
</dbReference>
<evidence type="ECO:0000256" key="2">
    <source>
        <dbReference type="ARBA" id="ARBA00022475"/>
    </source>
</evidence>
<evidence type="ECO:0000256" key="7">
    <source>
        <dbReference type="PROSITE-ProRule" id="PRU00703"/>
    </source>
</evidence>
<dbReference type="InterPro" id="IPR000644">
    <property type="entry name" value="CBS_dom"/>
</dbReference>
<feature type="domain" description="CNNM transmembrane" evidence="11">
    <location>
        <begin position="13"/>
        <end position="219"/>
    </location>
</feature>
<dbReference type="OrthoDB" id="9798188at2"/>
<comment type="subcellular location">
    <subcellularLocation>
        <location evidence="1">Cell membrane</location>
        <topology evidence="1">Multi-pass membrane protein</topology>
    </subcellularLocation>
</comment>
<keyword evidence="5 8" id="KW-1133">Transmembrane helix</keyword>
<proteinExistence type="predicted"/>
<evidence type="ECO:0000313" key="12">
    <source>
        <dbReference type="EMBL" id="QEL19620.1"/>
    </source>
</evidence>
<dbReference type="CDD" id="cd04590">
    <property type="entry name" value="CBS_pair_CorC_HlyC_assoc"/>
    <property type="match status" value="1"/>
</dbReference>
<dbReference type="InterPro" id="IPR002550">
    <property type="entry name" value="CNNM"/>
</dbReference>
<keyword evidence="3 8" id="KW-0812">Transmembrane</keyword>
<reference evidence="13" key="1">
    <citation type="submission" date="2019-08" db="EMBL/GenBank/DDBJ databases">
        <title>Limnoglobus roseus gen. nov., sp. nov., a novel freshwater planctomycete with a giant genome from the family Gemmataceae.</title>
        <authorList>
            <person name="Kulichevskaya I.S."/>
            <person name="Naumoff D.G."/>
            <person name="Miroshnikov K."/>
            <person name="Ivanova A."/>
            <person name="Philippov D.A."/>
            <person name="Hakobyan A."/>
            <person name="Rijpstra I.C."/>
            <person name="Sinninghe Damste J.S."/>
            <person name="Liesack W."/>
            <person name="Dedysh S.N."/>
        </authorList>
    </citation>
    <scope>NUCLEOTIDE SEQUENCE [LARGE SCALE GENOMIC DNA]</scope>
    <source>
        <strain evidence="13">PX52</strain>
    </source>
</reference>
<dbReference type="Pfam" id="PF00571">
    <property type="entry name" value="CBS"/>
    <property type="match status" value="2"/>
</dbReference>
<evidence type="ECO:0000256" key="8">
    <source>
        <dbReference type="PROSITE-ProRule" id="PRU01193"/>
    </source>
</evidence>
<dbReference type="EMBL" id="CP042425">
    <property type="protein sequence ID" value="QEL19620.1"/>
    <property type="molecule type" value="Genomic_DNA"/>
</dbReference>
<name>A0A5C1AL01_9BACT</name>